<dbReference type="InterPro" id="IPR023174">
    <property type="entry name" value="PDEase_CS"/>
</dbReference>
<dbReference type="SUPFAM" id="SSF109604">
    <property type="entry name" value="HD-domain/PDEase-like"/>
    <property type="match status" value="1"/>
</dbReference>
<feature type="compositionally biased region" description="Polar residues" evidence="4">
    <location>
        <begin position="931"/>
        <end position="957"/>
    </location>
</feature>
<evidence type="ECO:0000256" key="3">
    <source>
        <dbReference type="RuleBase" id="RU363067"/>
    </source>
</evidence>
<feature type="compositionally biased region" description="Polar residues" evidence="4">
    <location>
        <begin position="788"/>
        <end position="802"/>
    </location>
</feature>
<feature type="domain" description="PDEase" evidence="5">
    <location>
        <begin position="262"/>
        <end position="630"/>
    </location>
</feature>
<protein>
    <recommendedName>
        <fullName evidence="3">Phosphodiesterase</fullName>
        <ecNumber evidence="3">3.1.4.-</ecNumber>
    </recommendedName>
</protein>
<dbReference type="InterPro" id="IPR036971">
    <property type="entry name" value="PDEase_catalytic_dom_sf"/>
</dbReference>
<evidence type="ECO:0000256" key="2">
    <source>
        <dbReference type="ARBA" id="ARBA00022801"/>
    </source>
</evidence>
<dbReference type="CDD" id="cd00077">
    <property type="entry name" value="HDc"/>
    <property type="match status" value="1"/>
</dbReference>
<feature type="compositionally biased region" description="Pro residues" evidence="4">
    <location>
        <begin position="654"/>
        <end position="665"/>
    </location>
</feature>
<evidence type="ECO:0000313" key="7">
    <source>
        <dbReference type="Proteomes" id="UP000800096"/>
    </source>
</evidence>
<dbReference type="InterPro" id="IPR003607">
    <property type="entry name" value="HD/PDEase_dom"/>
</dbReference>
<dbReference type="EC" id="3.1.4.-" evidence="3"/>
<dbReference type="Gene3D" id="1.10.1300.10">
    <property type="entry name" value="3'5'-cyclic nucleotide phosphodiesterase, catalytic domain"/>
    <property type="match status" value="1"/>
</dbReference>
<feature type="compositionally biased region" description="Basic and acidic residues" evidence="4">
    <location>
        <begin position="867"/>
        <end position="886"/>
    </location>
</feature>
<dbReference type="AlphaFoldDB" id="A0A6A5QDB9"/>
<dbReference type="InterPro" id="IPR002073">
    <property type="entry name" value="PDEase_catalytic_dom"/>
</dbReference>
<dbReference type="PROSITE" id="PS51845">
    <property type="entry name" value="PDEASE_I_2"/>
    <property type="match status" value="1"/>
</dbReference>
<feature type="compositionally biased region" description="Polar residues" evidence="4">
    <location>
        <begin position="743"/>
        <end position="752"/>
    </location>
</feature>
<proteinExistence type="inferred from homology"/>
<dbReference type="OrthoDB" id="546632at2759"/>
<reference evidence="6" key="1">
    <citation type="journal article" date="2020" name="Stud. Mycol.">
        <title>101 Dothideomycetes genomes: a test case for predicting lifestyles and emergence of pathogens.</title>
        <authorList>
            <person name="Haridas S."/>
            <person name="Albert R."/>
            <person name="Binder M."/>
            <person name="Bloem J."/>
            <person name="Labutti K."/>
            <person name="Salamov A."/>
            <person name="Andreopoulos B."/>
            <person name="Baker S."/>
            <person name="Barry K."/>
            <person name="Bills G."/>
            <person name="Bluhm B."/>
            <person name="Cannon C."/>
            <person name="Castanera R."/>
            <person name="Culley D."/>
            <person name="Daum C."/>
            <person name="Ezra D."/>
            <person name="Gonzalez J."/>
            <person name="Henrissat B."/>
            <person name="Kuo A."/>
            <person name="Liang C."/>
            <person name="Lipzen A."/>
            <person name="Lutzoni F."/>
            <person name="Magnuson J."/>
            <person name="Mondo S."/>
            <person name="Nolan M."/>
            <person name="Ohm R."/>
            <person name="Pangilinan J."/>
            <person name="Park H.-J."/>
            <person name="Ramirez L."/>
            <person name="Alfaro M."/>
            <person name="Sun H."/>
            <person name="Tritt A."/>
            <person name="Yoshinaga Y."/>
            <person name="Zwiers L.-H."/>
            <person name="Turgeon B."/>
            <person name="Goodwin S."/>
            <person name="Spatafora J."/>
            <person name="Crous P."/>
            <person name="Grigoriev I."/>
        </authorList>
    </citation>
    <scope>NUCLEOTIDE SEQUENCE</scope>
    <source>
        <strain evidence="6">HMLAC05119</strain>
    </source>
</reference>
<feature type="region of interest" description="Disordered" evidence="4">
    <location>
        <begin position="629"/>
        <end position="957"/>
    </location>
</feature>
<keyword evidence="1 3" id="KW-0479">Metal-binding</keyword>
<dbReference type="PANTHER" id="PTHR11347">
    <property type="entry name" value="CYCLIC NUCLEOTIDE PHOSPHODIESTERASE"/>
    <property type="match status" value="1"/>
</dbReference>
<dbReference type="GO" id="GO:0046872">
    <property type="term" value="F:metal ion binding"/>
    <property type="evidence" value="ECO:0007669"/>
    <property type="project" value="UniProtKB-KW"/>
</dbReference>
<comment type="cofactor">
    <cofactor evidence="3">
        <name>a divalent metal cation</name>
        <dbReference type="ChEBI" id="CHEBI:60240"/>
    </cofactor>
    <text evidence="3">Binds 2 divalent metal cations per subunit. Site 1 may preferentially bind zinc ions, while site 2 has a preference for magnesium and/or manganese ions.</text>
</comment>
<organism evidence="6 7">
    <name type="scientific">Ampelomyces quisqualis</name>
    <name type="common">Powdery mildew agent</name>
    <dbReference type="NCBI Taxonomy" id="50730"/>
    <lineage>
        <taxon>Eukaryota</taxon>
        <taxon>Fungi</taxon>
        <taxon>Dikarya</taxon>
        <taxon>Ascomycota</taxon>
        <taxon>Pezizomycotina</taxon>
        <taxon>Dothideomycetes</taxon>
        <taxon>Pleosporomycetidae</taxon>
        <taxon>Pleosporales</taxon>
        <taxon>Pleosporineae</taxon>
        <taxon>Phaeosphaeriaceae</taxon>
        <taxon>Ampelomyces</taxon>
    </lineage>
</organism>
<dbReference type="GO" id="GO:0007165">
    <property type="term" value="P:signal transduction"/>
    <property type="evidence" value="ECO:0007669"/>
    <property type="project" value="InterPro"/>
</dbReference>
<feature type="compositionally biased region" description="Polar residues" evidence="4">
    <location>
        <begin position="890"/>
        <end position="914"/>
    </location>
</feature>
<dbReference type="GO" id="GO:0004114">
    <property type="term" value="F:3',5'-cyclic-nucleotide phosphodiesterase activity"/>
    <property type="evidence" value="ECO:0007669"/>
    <property type="project" value="InterPro"/>
</dbReference>
<dbReference type="SMART" id="SM00471">
    <property type="entry name" value="HDc"/>
    <property type="match status" value="1"/>
</dbReference>
<accession>A0A6A5QDB9</accession>
<feature type="compositionally biased region" description="Polar residues" evidence="4">
    <location>
        <begin position="671"/>
        <end position="682"/>
    </location>
</feature>
<evidence type="ECO:0000259" key="5">
    <source>
        <dbReference type="PROSITE" id="PS51845"/>
    </source>
</evidence>
<keyword evidence="2 3" id="KW-0378">Hydrolase</keyword>
<dbReference type="Pfam" id="PF00233">
    <property type="entry name" value="PDEase_I"/>
    <property type="match status" value="1"/>
</dbReference>
<name>A0A6A5QDB9_AMPQU</name>
<evidence type="ECO:0000256" key="1">
    <source>
        <dbReference type="ARBA" id="ARBA00022723"/>
    </source>
</evidence>
<feature type="region of interest" description="Disordered" evidence="4">
    <location>
        <begin position="108"/>
        <end position="132"/>
    </location>
</feature>
<gene>
    <name evidence="6" type="ORF">BDU57DRAFT_316548</name>
</gene>
<evidence type="ECO:0000256" key="4">
    <source>
        <dbReference type="SAM" id="MobiDB-lite"/>
    </source>
</evidence>
<evidence type="ECO:0000313" key="6">
    <source>
        <dbReference type="EMBL" id="KAF1913605.1"/>
    </source>
</evidence>
<keyword evidence="7" id="KW-1185">Reference proteome</keyword>
<sequence>MDQGMCNVLYLDRRANDEHVRRDTLSQSLVARTTTASVGHSYFALGKTPPAEVRANVEAILAMFSEVHICGSGRACLDAIASILDSPRANAPTFVLIDVPYDEEQRLKRLSREPRTPSPSSPRLKRPDPAEPHDLYGTHLLTHLAAEISSRNFSKLVVPVVMLTGLEPEAAPAGLPSPGILGAHVLTDTLRLSRYLDAGAFDVLSSPLSKHRIHGLVIHAYRLQKEFARDEASFLTSKRNRKLSWVGVDDAKPYGYLREAMVSNLMNGICQPETVGDSLEPSDFHLSTDRKAVVDDALGIWHFSAHDYTDDELLYAALVMVRHALQMPELDPWRISEDDLIVFLLASRTAYNEFVKYHNFRHVVDVLQALFHFLVRIGTLPPYPPNDTSTLSIPKSPIAQLLKPFDALTLLISAIGHDVGHPGVNNAFLVALNAPLAQLYNDRSVLESFHCAAYSQILRRYWPQAFADCAMRKLMINNILATDMGLHFKYMSDLGNLQQKLAHDKGETEAWNAKMREEQKDLACGVLIKCADVCNVARRFDTAAKWANILTDEFSNQGIMEQELQMPSCLFGGPPVRDDLIKLGESQIGFINIFVRPLFEAVTDILPAMRFAVDEILANKAVWERKIEHERQKKRNRPTFSLGLSPPSFAADPSPSPFSGGPPRPIAQVTAPPSVNDGTNHNFSEDAGRRTSAGSIHATIRESQRSSLGFDKGSRRGSTVGIVGRENQGSRRGSGDASLTAILVTQTPNASESVPRDSTPKQEDQHRGVRKDTLTRSASKKRERDTTRPVTAPSQARRSQVVNLYPLPQPASQSHSQVDLSTTTNGNLDGSKLQQWDSNKISGDSNMNRSDVSRNSSWWRQMSTRRTTRDARNGDPDGRGHHKDTPLDMSPSNTESATTSHPPASPGRKTTTGKIKNFFKRKPRHEEQHKQLSSFGSSSQLRTPPTSDPSRSLNSDD</sequence>
<dbReference type="EMBL" id="ML979138">
    <property type="protein sequence ID" value="KAF1913605.1"/>
    <property type="molecule type" value="Genomic_DNA"/>
</dbReference>
<dbReference type="Proteomes" id="UP000800096">
    <property type="component" value="Unassembled WGS sequence"/>
</dbReference>
<feature type="compositionally biased region" description="Polar residues" evidence="4">
    <location>
        <begin position="810"/>
        <end position="865"/>
    </location>
</feature>
<comment type="similarity">
    <text evidence="3">Belongs to the cyclic nucleotide phosphodiesterase family.</text>
</comment>
<feature type="compositionally biased region" description="Basic and acidic residues" evidence="4">
    <location>
        <begin position="754"/>
        <end position="787"/>
    </location>
</feature>
<dbReference type="PROSITE" id="PS00126">
    <property type="entry name" value="PDEASE_I_1"/>
    <property type="match status" value="1"/>
</dbReference>